<organism evidence="2 3">
    <name type="scientific">Microcella humidisoli</name>
    <dbReference type="NCBI Taxonomy" id="2963406"/>
    <lineage>
        <taxon>Bacteria</taxon>
        <taxon>Bacillati</taxon>
        <taxon>Actinomycetota</taxon>
        <taxon>Actinomycetes</taxon>
        <taxon>Micrococcales</taxon>
        <taxon>Microbacteriaceae</taxon>
        <taxon>Microcella</taxon>
    </lineage>
</organism>
<feature type="transmembrane region" description="Helical" evidence="1">
    <location>
        <begin position="48"/>
        <end position="68"/>
    </location>
</feature>
<feature type="transmembrane region" description="Helical" evidence="1">
    <location>
        <begin position="15"/>
        <end position="36"/>
    </location>
</feature>
<keyword evidence="1" id="KW-0472">Membrane</keyword>
<evidence type="ECO:0000313" key="2">
    <source>
        <dbReference type="EMBL" id="UTT62454.1"/>
    </source>
</evidence>
<keyword evidence="3" id="KW-1185">Reference proteome</keyword>
<gene>
    <name evidence="2" type="ORF">NNL39_12490</name>
</gene>
<accession>A0ABY5FVW8</accession>
<keyword evidence="1" id="KW-1133">Transmembrane helix</keyword>
<dbReference type="RefSeq" id="WP_255159597.1">
    <property type="nucleotide sequence ID" value="NZ_CP101497.1"/>
</dbReference>
<protein>
    <submittedName>
        <fullName evidence="2">Uncharacterized protein</fullName>
    </submittedName>
</protein>
<evidence type="ECO:0000256" key="1">
    <source>
        <dbReference type="SAM" id="Phobius"/>
    </source>
</evidence>
<keyword evidence="1" id="KW-0812">Transmembrane</keyword>
<feature type="transmembrane region" description="Helical" evidence="1">
    <location>
        <begin position="101"/>
        <end position="122"/>
    </location>
</feature>
<dbReference type="EMBL" id="CP101497">
    <property type="protein sequence ID" value="UTT62454.1"/>
    <property type="molecule type" value="Genomic_DNA"/>
</dbReference>
<dbReference type="Proteomes" id="UP001060039">
    <property type="component" value="Chromosome"/>
</dbReference>
<evidence type="ECO:0000313" key="3">
    <source>
        <dbReference type="Proteomes" id="UP001060039"/>
    </source>
</evidence>
<proteinExistence type="predicted"/>
<sequence>MTENELIALWTRARWHIIVSQLAPTFLLAVTVWMLVEGLAETALPVRLAATGILLASGVLGAAAQFAAAQEGLAVIEELKTVPGVSAIGRRIIASARGVDIVRFVGPAIFVATFAALLWALYL</sequence>
<name>A0ABY5FVW8_9MICO</name>
<reference evidence="2" key="1">
    <citation type="submission" date="2022-07" db="EMBL/GenBank/DDBJ databases">
        <title>Taxonomic analysis of Microcella humidisoli nov. sp., isolated from riverside soil.</title>
        <authorList>
            <person name="Molina K.M."/>
            <person name="Kim S.B."/>
        </authorList>
    </citation>
    <scope>NUCLEOTIDE SEQUENCE</scope>
    <source>
        <strain evidence="2">MMS21-STM10</strain>
    </source>
</reference>